<dbReference type="SUPFAM" id="SSF52402">
    <property type="entry name" value="Adenine nucleotide alpha hydrolases-like"/>
    <property type="match status" value="1"/>
</dbReference>
<accession>A0A330L3R3</accession>
<protein>
    <recommendedName>
        <fullName evidence="1">Asparagine synthetase domain-containing protein</fullName>
    </recommendedName>
</protein>
<dbReference type="InParanoid" id="A0A330L3R3"/>
<dbReference type="GO" id="GO:0004066">
    <property type="term" value="F:asparagine synthase (glutamine-hydrolyzing) activity"/>
    <property type="evidence" value="ECO:0007669"/>
    <property type="project" value="InterPro"/>
</dbReference>
<proteinExistence type="predicted"/>
<dbReference type="EMBL" id="OUNR01000005">
    <property type="protein sequence ID" value="SPP64336.1"/>
    <property type="molecule type" value="Genomic_DNA"/>
</dbReference>
<dbReference type="Gene3D" id="3.40.50.620">
    <property type="entry name" value="HUPs"/>
    <property type="match status" value="1"/>
</dbReference>
<dbReference type="GO" id="GO:0006529">
    <property type="term" value="P:asparagine biosynthetic process"/>
    <property type="evidence" value="ECO:0007669"/>
    <property type="project" value="InterPro"/>
</dbReference>
<feature type="domain" description="Asparagine synthetase" evidence="1">
    <location>
        <begin position="3"/>
        <end position="101"/>
    </location>
</feature>
<organism evidence="2 3">
    <name type="scientific">Nitrospira lenta</name>
    <dbReference type="NCBI Taxonomy" id="1436998"/>
    <lineage>
        <taxon>Bacteria</taxon>
        <taxon>Pseudomonadati</taxon>
        <taxon>Nitrospirota</taxon>
        <taxon>Nitrospiria</taxon>
        <taxon>Nitrospirales</taxon>
        <taxon>Nitrospiraceae</taxon>
        <taxon>Nitrospira</taxon>
    </lineage>
</organism>
<sequence>MSVAPDSDRSAHWNKFVFREAMRHRIPESVRTRVDKMGFPVPTRAWFAHDLYEPMQDLLATRAMRERGIYNVRAIARSLQRHRTGHVDVAQELFNVAQFETLSNLLKGDPALRPSGH</sequence>
<gene>
    <name evidence="2" type="ORF">NITLEN_130009</name>
</gene>
<evidence type="ECO:0000313" key="2">
    <source>
        <dbReference type="EMBL" id="SPP64336.1"/>
    </source>
</evidence>
<evidence type="ECO:0000259" key="1">
    <source>
        <dbReference type="Pfam" id="PF00733"/>
    </source>
</evidence>
<dbReference type="Pfam" id="PF00733">
    <property type="entry name" value="Asn_synthase"/>
    <property type="match status" value="1"/>
</dbReference>
<dbReference type="Proteomes" id="UP000248168">
    <property type="component" value="Unassembled WGS sequence"/>
</dbReference>
<reference evidence="3" key="1">
    <citation type="submission" date="2018-04" db="EMBL/GenBank/DDBJ databases">
        <authorList>
            <person name="Lucker S."/>
            <person name="Sakoula D."/>
        </authorList>
    </citation>
    <scope>NUCLEOTIDE SEQUENCE [LARGE SCALE GENOMIC DNA]</scope>
</reference>
<evidence type="ECO:0000313" key="3">
    <source>
        <dbReference type="Proteomes" id="UP000248168"/>
    </source>
</evidence>
<name>A0A330L3R3_9BACT</name>
<dbReference type="AlphaFoldDB" id="A0A330L3R3"/>
<dbReference type="InterPro" id="IPR014729">
    <property type="entry name" value="Rossmann-like_a/b/a_fold"/>
</dbReference>
<keyword evidence="3" id="KW-1185">Reference proteome</keyword>
<dbReference type="InterPro" id="IPR001962">
    <property type="entry name" value="Asn_synthase"/>
</dbReference>
<dbReference type="RefSeq" id="WP_121988747.1">
    <property type="nucleotide sequence ID" value="NZ_OUNR01000005.1"/>
</dbReference>